<dbReference type="RefSeq" id="WP_176188167.1">
    <property type="nucleotide sequence ID" value="NZ_JAKEIP010000203.1"/>
</dbReference>
<protein>
    <submittedName>
        <fullName evidence="1">Uncharacterized protein</fullName>
    </submittedName>
</protein>
<proteinExistence type="predicted"/>
<dbReference type="InterPro" id="IPR058009">
    <property type="entry name" value="TTP_Phage_16"/>
</dbReference>
<sequence>MALPTAKTVEKYSRRGVSIFLWLPTIADAANLKPTRAELDGSTNLSAAIANISGFTLENQSIETPDMGDDFDSSIPGSDKAEDSSFTFYEDKVSDEIEQLLKKGTIGYVVILRKGDVPNSKSMDVFPVRVGSQSPAFTTDNEAAKFETKFTITRRPAQGLAVPAVGNTATNSTKKELTS</sequence>
<dbReference type="AlphaFoldDB" id="A0A9X1Q3I6"/>
<dbReference type="Proteomes" id="UP001139384">
    <property type="component" value="Unassembled WGS sequence"/>
</dbReference>
<organism evidence="1 2">
    <name type="scientific">Streptomyces muensis</name>
    <dbReference type="NCBI Taxonomy" id="1077944"/>
    <lineage>
        <taxon>Bacteria</taxon>
        <taxon>Bacillati</taxon>
        <taxon>Actinomycetota</taxon>
        <taxon>Actinomycetes</taxon>
        <taxon>Kitasatosporales</taxon>
        <taxon>Streptomycetaceae</taxon>
        <taxon>Streptomyces</taxon>
    </lineage>
</organism>
<reference evidence="1" key="1">
    <citation type="submission" date="2022-01" db="EMBL/GenBank/DDBJ databases">
        <title>Draft Genome Sequences of Seven Type Strains of the Genus Streptomyces.</title>
        <authorList>
            <person name="Aziz S."/>
            <person name="Coretto E."/>
            <person name="Chronakova A."/>
            <person name="Sproer C."/>
            <person name="Huber K."/>
            <person name="Nouioui I."/>
            <person name="Gross H."/>
        </authorList>
    </citation>
    <scope>NUCLEOTIDE SEQUENCE</scope>
    <source>
        <strain evidence="1">DSM 103493</strain>
    </source>
</reference>
<name>A0A9X1Q3I6_STRM4</name>
<keyword evidence="2" id="KW-1185">Reference proteome</keyword>
<evidence type="ECO:0000313" key="1">
    <source>
        <dbReference type="EMBL" id="MCF1598297.1"/>
    </source>
</evidence>
<gene>
    <name evidence="1" type="ORF">L0P92_32810</name>
</gene>
<comment type="caution">
    <text evidence="1">The sequence shown here is derived from an EMBL/GenBank/DDBJ whole genome shotgun (WGS) entry which is preliminary data.</text>
</comment>
<accession>A0A9X1Q3I6</accession>
<dbReference type="EMBL" id="JAKEIP010000203">
    <property type="protein sequence ID" value="MCF1598297.1"/>
    <property type="molecule type" value="Genomic_DNA"/>
</dbReference>
<evidence type="ECO:0000313" key="2">
    <source>
        <dbReference type="Proteomes" id="UP001139384"/>
    </source>
</evidence>
<dbReference type="Pfam" id="PF25595">
    <property type="entry name" value="Phage_TTP_16"/>
    <property type="match status" value="1"/>
</dbReference>